<dbReference type="Proteomes" id="UP000823046">
    <property type="component" value="Unassembled WGS sequence"/>
</dbReference>
<reference evidence="1 2" key="1">
    <citation type="journal article" date="2020" name="bioRxiv">
        <title>Metabolic contributions of an alphaproteobacterial endosymbiont in the apicomplexan Cardiosporidium cionae.</title>
        <authorList>
            <person name="Hunter E.S."/>
            <person name="Paight C.J."/>
            <person name="Lane C.E."/>
        </authorList>
    </citation>
    <scope>NUCLEOTIDE SEQUENCE [LARGE SCALE GENOMIC DNA]</scope>
    <source>
        <strain evidence="1">ESH_2018</strain>
    </source>
</reference>
<evidence type="ECO:0000313" key="2">
    <source>
        <dbReference type="Proteomes" id="UP000823046"/>
    </source>
</evidence>
<proteinExistence type="predicted"/>
<evidence type="ECO:0000313" key="1">
    <source>
        <dbReference type="EMBL" id="KAF8819968.1"/>
    </source>
</evidence>
<dbReference type="EMBL" id="JADAQX010000532">
    <property type="protein sequence ID" value="KAF8819968.1"/>
    <property type="molecule type" value="Genomic_DNA"/>
</dbReference>
<sequence length="568" mass="65352">MLQHAPFTCESVSSTKPFCFIKLKPNCSLLKALKNFSHSHGSVLNSPQQCYTTHSQDPTGILSKINPFKDLPWPTTTDKLPTFDAELVVGPFSVDESAQIISEESRAVGKWDAVHALSNYSSSKSRYNVYFEPNVSIAASSSQEIITDLTTHNTQPAYFQPLIFEDKNTTLPREAFPIPPDIFIFNFDGTLNMNTRELACTAALAAKHVWPSLAIPYTNNTEPDSLPFWLLERMKYVRCCIRSNHDLIIALRFFIEAIKGSENLFGVTIDEYIHAHEEHIQKKRRNYAHTHEFLQEMLTTADLKNFTDTKRHCRGSPAFPWLVNRFNFWEKSGFKKFLYDRYEISDMAVLKKAFLMARRKWQALNFENWRTVSLYRSGCSSLSEKQKFHHFGFNVAAVDILNHNLQVFQSPMYIYSTTETEAHIRQFLHSAGVVCNATTTPNLIVYGVDTPLAFSYNPEAKHYSSKNNKDGFDTFNEIDANSSFDAHALQTYNVLHNIMMTTNISGEIIPIHLVNDDIRSLKYISEHPRFKNVRFYFPEWGFSTYADKFEAHISDSQRYKHNLHFVVT</sequence>
<protein>
    <submittedName>
        <fullName evidence="1">Uncharacterized protein</fullName>
    </submittedName>
</protein>
<comment type="caution">
    <text evidence="1">The sequence shown here is derived from an EMBL/GenBank/DDBJ whole genome shotgun (WGS) entry which is preliminary data.</text>
</comment>
<gene>
    <name evidence="1" type="ORF">IE077_003753</name>
</gene>
<keyword evidence="2" id="KW-1185">Reference proteome</keyword>
<name>A0ABQ7J7K0_9APIC</name>
<accession>A0ABQ7J7K0</accession>
<organism evidence="1 2">
    <name type="scientific">Cardiosporidium cionae</name>
    <dbReference type="NCBI Taxonomy" id="476202"/>
    <lineage>
        <taxon>Eukaryota</taxon>
        <taxon>Sar</taxon>
        <taxon>Alveolata</taxon>
        <taxon>Apicomplexa</taxon>
        <taxon>Aconoidasida</taxon>
        <taxon>Nephromycida</taxon>
        <taxon>Cardiosporidium</taxon>
    </lineage>
</organism>